<organism evidence="2 3">
    <name type="scientific">Streptomyces viridosporus T7A</name>
    <dbReference type="NCBI Taxonomy" id="665577"/>
    <lineage>
        <taxon>Bacteria</taxon>
        <taxon>Bacillati</taxon>
        <taxon>Actinomycetota</taxon>
        <taxon>Actinomycetes</taxon>
        <taxon>Kitasatosporales</taxon>
        <taxon>Streptomycetaceae</taxon>
        <taxon>Streptomyces</taxon>
    </lineage>
</organism>
<dbReference type="Gene3D" id="3.40.710.10">
    <property type="entry name" value="DD-peptidase/beta-lactamase superfamily"/>
    <property type="match status" value="1"/>
</dbReference>
<gene>
    <name evidence="2" type="ORF">CP969_17410</name>
</gene>
<dbReference type="SUPFAM" id="SSF56601">
    <property type="entry name" value="beta-lactamase/transpeptidase-like"/>
    <property type="match status" value="1"/>
</dbReference>
<evidence type="ECO:0000256" key="1">
    <source>
        <dbReference type="SAM" id="MobiDB-lite"/>
    </source>
</evidence>
<evidence type="ECO:0000313" key="2">
    <source>
        <dbReference type="EMBL" id="QEU86273.1"/>
    </source>
</evidence>
<evidence type="ECO:0008006" key="4">
    <source>
        <dbReference type="Google" id="ProtNLM"/>
    </source>
</evidence>
<keyword evidence="3" id="KW-1185">Reference proteome</keyword>
<protein>
    <recommendedName>
        <fullName evidence="4">Penicillin-binding protein transpeptidase domain-containing protein</fullName>
    </recommendedName>
</protein>
<accession>A0ABX6AGQ5</accession>
<reference evidence="2 3" key="1">
    <citation type="submission" date="2017-09" db="EMBL/GenBank/DDBJ databases">
        <authorList>
            <person name="Lee N."/>
            <person name="Cho B.-K."/>
        </authorList>
    </citation>
    <scope>NUCLEOTIDE SEQUENCE [LARGE SCALE GENOMIC DNA]</scope>
    <source>
        <strain evidence="2 3">ATCC 39115</strain>
    </source>
</reference>
<name>A0ABX6AGQ5_STRVD</name>
<dbReference type="InterPro" id="IPR012338">
    <property type="entry name" value="Beta-lactam/transpept-like"/>
</dbReference>
<evidence type="ECO:0000313" key="3">
    <source>
        <dbReference type="Proteomes" id="UP000327143"/>
    </source>
</evidence>
<proteinExistence type="predicted"/>
<sequence length="108" mass="11446">MAEKFGFKEDVHSDDFGDLLATGSLCPENLDVPGTALTGMGQGGLASTPMQMAMVTAAPANDGKLRQLPLRGARIQPSRPVVSQRRRDEVRASASPDHSNGIRCARPS</sequence>
<feature type="region of interest" description="Disordered" evidence="1">
    <location>
        <begin position="72"/>
        <end position="108"/>
    </location>
</feature>
<dbReference type="Proteomes" id="UP000327143">
    <property type="component" value="Chromosome"/>
</dbReference>
<dbReference type="EMBL" id="CP023700">
    <property type="protein sequence ID" value="QEU86273.1"/>
    <property type="molecule type" value="Genomic_DNA"/>
</dbReference>